<dbReference type="RefSeq" id="WP_104792277.1">
    <property type="nucleotide sequence ID" value="NZ_PTPZ01000001.1"/>
</dbReference>
<evidence type="ECO:0000313" key="2">
    <source>
        <dbReference type="Proteomes" id="UP000238565"/>
    </source>
</evidence>
<reference evidence="1 2" key="1">
    <citation type="submission" date="2018-02" db="EMBL/GenBank/DDBJ databases">
        <title>Draft genome sequence of bacterial isolates from marine environment.</title>
        <authorList>
            <person name="Singh S.K."/>
            <person name="Hill R."/>
            <person name="Major S."/>
            <person name="Cai H."/>
            <person name="Li Y."/>
        </authorList>
    </citation>
    <scope>NUCLEOTIDE SEQUENCE [LARGE SCALE GENOMIC DNA]</scope>
    <source>
        <strain evidence="1 2">IMET F</strain>
    </source>
</reference>
<evidence type="ECO:0008006" key="3">
    <source>
        <dbReference type="Google" id="ProtNLM"/>
    </source>
</evidence>
<evidence type="ECO:0000313" key="1">
    <source>
        <dbReference type="EMBL" id="PPZ92453.1"/>
    </source>
</evidence>
<dbReference type="Pfam" id="PF15889">
    <property type="entry name" value="DUF4738"/>
    <property type="match status" value="1"/>
</dbReference>
<gene>
    <name evidence="1" type="ORF">C3729_00060</name>
</gene>
<accession>A0A2S7I7C5</accession>
<dbReference type="AlphaFoldDB" id="A0A2S7I7C5"/>
<dbReference type="InterPro" id="IPR031762">
    <property type="entry name" value="DUF4738"/>
</dbReference>
<dbReference type="Gene3D" id="2.40.128.510">
    <property type="entry name" value="Protein of unknown function DUF4738"/>
    <property type="match status" value="1"/>
</dbReference>
<proteinExistence type="predicted"/>
<dbReference type="PROSITE" id="PS51257">
    <property type="entry name" value="PROKAR_LIPOPROTEIN"/>
    <property type="match status" value="1"/>
</dbReference>
<organism evidence="1 2">
    <name type="scientific">Cloacibacterium normanense</name>
    <dbReference type="NCBI Taxonomy" id="237258"/>
    <lineage>
        <taxon>Bacteria</taxon>
        <taxon>Pseudomonadati</taxon>
        <taxon>Bacteroidota</taxon>
        <taxon>Flavobacteriia</taxon>
        <taxon>Flavobacteriales</taxon>
        <taxon>Weeksellaceae</taxon>
    </lineage>
</organism>
<comment type="caution">
    <text evidence="1">The sequence shown here is derived from an EMBL/GenBank/DDBJ whole genome shotgun (WGS) entry which is preliminary data.</text>
</comment>
<name>A0A2S7I7C5_9FLAO</name>
<dbReference type="EMBL" id="PTPZ01000001">
    <property type="protein sequence ID" value="PPZ92453.1"/>
    <property type="molecule type" value="Genomic_DNA"/>
</dbReference>
<dbReference type="Proteomes" id="UP000238565">
    <property type="component" value="Unassembled WGS sequence"/>
</dbReference>
<sequence>MKTTFCLPILLLAILSCSKKQEEKIEVFNKPIITSENSTDRFFPKEKTVEKFDTLIVDKNIKISITKSYLDSFVTNEFENEGKKQVDKYRDAGISLKIKQDNKTLLDTLFRKENFNNYIDNNFQKIAVFHGYWLNEIDNEKIQFFGTIAKPETDWAFDFHHNFYFKDKSLKTEIIEETKE</sequence>
<protein>
    <recommendedName>
        <fullName evidence="3">Lipoprotein</fullName>
    </recommendedName>
</protein>